<dbReference type="SUPFAM" id="SSF103481">
    <property type="entry name" value="Multidrug resistance efflux transporter EmrE"/>
    <property type="match status" value="2"/>
</dbReference>
<dbReference type="AlphaFoldDB" id="A0A356LKS7"/>
<feature type="domain" description="EamA" evidence="6">
    <location>
        <begin position="143"/>
        <end position="282"/>
    </location>
</feature>
<feature type="transmembrane region" description="Helical" evidence="5">
    <location>
        <begin position="174"/>
        <end position="193"/>
    </location>
</feature>
<dbReference type="PANTHER" id="PTHR32322:SF9">
    <property type="entry name" value="AMINO-ACID METABOLITE EFFLUX PUMP-RELATED"/>
    <property type="match status" value="1"/>
</dbReference>
<dbReference type="GO" id="GO:0016020">
    <property type="term" value="C:membrane"/>
    <property type="evidence" value="ECO:0007669"/>
    <property type="project" value="UniProtKB-SubCell"/>
</dbReference>
<feature type="transmembrane region" description="Helical" evidence="5">
    <location>
        <begin position="240"/>
        <end position="260"/>
    </location>
</feature>
<dbReference type="Gene3D" id="1.10.3730.20">
    <property type="match status" value="1"/>
</dbReference>
<dbReference type="PANTHER" id="PTHR32322">
    <property type="entry name" value="INNER MEMBRANE TRANSPORTER"/>
    <property type="match status" value="1"/>
</dbReference>
<dbReference type="Proteomes" id="UP000264036">
    <property type="component" value="Unassembled WGS sequence"/>
</dbReference>
<keyword evidence="2 5" id="KW-0812">Transmembrane</keyword>
<proteinExistence type="predicted"/>
<reference evidence="7 8" key="1">
    <citation type="journal article" date="2018" name="Nat. Biotechnol.">
        <title>A standardized bacterial taxonomy based on genome phylogeny substantially revises the tree of life.</title>
        <authorList>
            <person name="Parks D.H."/>
            <person name="Chuvochina M."/>
            <person name="Waite D.W."/>
            <person name="Rinke C."/>
            <person name="Skarshewski A."/>
            <person name="Chaumeil P.A."/>
            <person name="Hugenholtz P."/>
        </authorList>
    </citation>
    <scope>NUCLEOTIDE SEQUENCE [LARGE SCALE GENOMIC DNA]</scope>
    <source>
        <strain evidence="7">UBA10707</strain>
    </source>
</reference>
<feature type="transmembrane region" description="Helical" evidence="5">
    <location>
        <begin position="7"/>
        <end position="27"/>
    </location>
</feature>
<evidence type="ECO:0000259" key="6">
    <source>
        <dbReference type="Pfam" id="PF00892"/>
    </source>
</evidence>
<comment type="caution">
    <text evidence="7">The sequence shown here is derived from an EMBL/GenBank/DDBJ whole genome shotgun (WGS) entry which is preliminary data.</text>
</comment>
<feature type="transmembrane region" description="Helical" evidence="5">
    <location>
        <begin position="114"/>
        <end position="134"/>
    </location>
</feature>
<feature type="transmembrane region" description="Helical" evidence="5">
    <location>
        <begin position="205"/>
        <end position="228"/>
    </location>
</feature>
<accession>A0A356LKS7</accession>
<gene>
    <name evidence="7" type="ORF">DD666_19090</name>
</gene>
<feature type="transmembrane region" description="Helical" evidence="5">
    <location>
        <begin position="33"/>
        <end position="51"/>
    </location>
</feature>
<feature type="transmembrane region" description="Helical" evidence="5">
    <location>
        <begin position="88"/>
        <end position="107"/>
    </location>
</feature>
<evidence type="ECO:0000256" key="3">
    <source>
        <dbReference type="ARBA" id="ARBA00022989"/>
    </source>
</evidence>
<evidence type="ECO:0000313" key="8">
    <source>
        <dbReference type="Proteomes" id="UP000264036"/>
    </source>
</evidence>
<organism evidence="7 8">
    <name type="scientific">Advenella kashmirensis</name>
    <dbReference type="NCBI Taxonomy" id="310575"/>
    <lineage>
        <taxon>Bacteria</taxon>
        <taxon>Pseudomonadati</taxon>
        <taxon>Pseudomonadota</taxon>
        <taxon>Betaproteobacteria</taxon>
        <taxon>Burkholderiales</taxon>
        <taxon>Alcaligenaceae</taxon>
    </lineage>
</organism>
<dbReference type="InterPro" id="IPR037185">
    <property type="entry name" value="EmrE-like"/>
</dbReference>
<dbReference type="Pfam" id="PF00892">
    <property type="entry name" value="EamA"/>
    <property type="match status" value="2"/>
</dbReference>
<protein>
    <submittedName>
        <fullName evidence="7">O-acetylserine/cysteine exporter</fullName>
    </submittedName>
</protein>
<keyword evidence="3 5" id="KW-1133">Transmembrane helix</keyword>
<sequence length="312" mass="33691">MPLRHWLAALLVVLLWGLNFVVIKFGVDEFPPLLLGALRFAMVAFPAILFIPRPVIPLRLLLLFGLTLCFGQFAFLFSAIAMGMPAGLASLVLQSQAFFSVLIAALLLNEKVRLHSIIAMAVAAIGLAVIEMGADSAQPVPLFAFFLTLCAAFSWGCGNIVIKKAGPAVNMFSLLTWGAVFPVFPFLLASLWFEGPQAMAHSLTNLSWTGVGSVMYLAYAASFVGYYLWGRLLAHHPVSLVTPMSLMIPVVGLLSAELVLHEKLSLVQWLGSAVVVMGLAINIFGGKLSRVRAGKAPQKKDIRVRTATDKGR</sequence>
<feature type="domain" description="EamA" evidence="6">
    <location>
        <begin position="7"/>
        <end position="130"/>
    </location>
</feature>
<evidence type="ECO:0000256" key="5">
    <source>
        <dbReference type="SAM" id="Phobius"/>
    </source>
</evidence>
<feature type="transmembrane region" description="Helical" evidence="5">
    <location>
        <begin position="266"/>
        <end position="285"/>
    </location>
</feature>
<evidence type="ECO:0000256" key="4">
    <source>
        <dbReference type="ARBA" id="ARBA00023136"/>
    </source>
</evidence>
<name>A0A356LKS7_9BURK</name>
<comment type="subcellular location">
    <subcellularLocation>
        <location evidence="1">Membrane</location>
        <topology evidence="1">Multi-pass membrane protein</topology>
    </subcellularLocation>
</comment>
<evidence type="ECO:0000256" key="2">
    <source>
        <dbReference type="ARBA" id="ARBA00022692"/>
    </source>
</evidence>
<feature type="transmembrane region" description="Helical" evidence="5">
    <location>
        <begin position="60"/>
        <end position="82"/>
    </location>
</feature>
<dbReference type="EMBL" id="DOEK01000040">
    <property type="protein sequence ID" value="HBP31502.1"/>
    <property type="molecule type" value="Genomic_DNA"/>
</dbReference>
<dbReference type="InterPro" id="IPR050638">
    <property type="entry name" value="AA-Vitamin_Transporters"/>
</dbReference>
<feature type="transmembrane region" description="Helical" evidence="5">
    <location>
        <begin position="140"/>
        <end position="162"/>
    </location>
</feature>
<keyword evidence="4 5" id="KW-0472">Membrane</keyword>
<evidence type="ECO:0000256" key="1">
    <source>
        <dbReference type="ARBA" id="ARBA00004141"/>
    </source>
</evidence>
<evidence type="ECO:0000313" key="7">
    <source>
        <dbReference type="EMBL" id="HBP31502.1"/>
    </source>
</evidence>
<dbReference type="InterPro" id="IPR000620">
    <property type="entry name" value="EamA_dom"/>
</dbReference>